<dbReference type="EMBL" id="UINC01076716">
    <property type="protein sequence ID" value="SVC16145.1"/>
    <property type="molecule type" value="Genomic_DNA"/>
</dbReference>
<gene>
    <name evidence="1" type="ORF">METZ01_LOCUS268999</name>
</gene>
<reference evidence="1" key="1">
    <citation type="submission" date="2018-05" db="EMBL/GenBank/DDBJ databases">
        <authorList>
            <person name="Lanie J.A."/>
            <person name="Ng W.-L."/>
            <person name="Kazmierczak K.M."/>
            <person name="Andrzejewski T.M."/>
            <person name="Davidsen T.M."/>
            <person name="Wayne K.J."/>
            <person name="Tettelin H."/>
            <person name="Glass J.I."/>
            <person name="Rusch D."/>
            <person name="Podicherti R."/>
            <person name="Tsui H.-C.T."/>
            <person name="Winkler M.E."/>
        </authorList>
    </citation>
    <scope>NUCLEOTIDE SEQUENCE</scope>
</reference>
<name>A0A382JWV4_9ZZZZ</name>
<accession>A0A382JWV4</accession>
<protein>
    <submittedName>
        <fullName evidence="1">Uncharacterized protein</fullName>
    </submittedName>
</protein>
<proteinExistence type="predicted"/>
<sequence length="134" mass="15243">MEKQEYLSQSKYAEHRNVTKGYIGRLIKEGRLHLIKGKLNVAMSDAELDNKSNDDKAPNYWREKALHEKAKRELAELDLKLKQDQLVEVDQVGEHLDKIFSAVRQRLLATPSKIAPLVHAEESVGGARIVEEGQ</sequence>
<evidence type="ECO:0000313" key="1">
    <source>
        <dbReference type="EMBL" id="SVC16145.1"/>
    </source>
</evidence>
<dbReference type="AlphaFoldDB" id="A0A382JWV4"/>
<organism evidence="1">
    <name type="scientific">marine metagenome</name>
    <dbReference type="NCBI Taxonomy" id="408172"/>
    <lineage>
        <taxon>unclassified sequences</taxon>
        <taxon>metagenomes</taxon>
        <taxon>ecological metagenomes</taxon>
    </lineage>
</organism>